<feature type="binding site" evidence="8">
    <location>
        <position position="64"/>
    </location>
    <ligand>
        <name>tRNA</name>
        <dbReference type="ChEBI" id="CHEBI:17843"/>
    </ligand>
</feature>
<feature type="site" description="Discriminates between blocked and unblocked aminoacyl-tRNA" evidence="8">
    <location>
        <position position="9"/>
    </location>
</feature>
<dbReference type="HAMAP" id="MF_00083">
    <property type="entry name" value="Pept_tRNA_hydro_bact"/>
    <property type="match status" value="1"/>
</dbReference>
<keyword evidence="8" id="KW-0963">Cytoplasm</keyword>
<dbReference type="CDD" id="cd00462">
    <property type="entry name" value="PTH"/>
    <property type="match status" value="1"/>
</dbReference>
<dbReference type="InterPro" id="IPR018171">
    <property type="entry name" value="Pept_tRNA_hydro_CS"/>
</dbReference>
<evidence type="ECO:0000256" key="4">
    <source>
        <dbReference type="ARBA" id="ARBA00022884"/>
    </source>
</evidence>
<evidence type="ECO:0000256" key="5">
    <source>
        <dbReference type="ARBA" id="ARBA00038063"/>
    </source>
</evidence>
<feature type="active site" description="Proton acceptor" evidence="8">
    <location>
        <position position="19"/>
    </location>
</feature>
<dbReference type="SUPFAM" id="SSF53178">
    <property type="entry name" value="Peptidyl-tRNA hydrolase-like"/>
    <property type="match status" value="1"/>
</dbReference>
<dbReference type="AlphaFoldDB" id="A0A2H3KLG0"/>
<accession>A0A2H3KLG0</accession>
<evidence type="ECO:0000256" key="3">
    <source>
        <dbReference type="ARBA" id="ARBA00022801"/>
    </source>
</evidence>
<evidence type="ECO:0000256" key="6">
    <source>
        <dbReference type="ARBA" id="ARBA00048707"/>
    </source>
</evidence>
<comment type="subcellular location">
    <subcellularLocation>
        <location evidence="8">Cytoplasm</location>
    </subcellularLocation>
</comment>
<evidence type="ECO:0000256" key="2">
    <source>
        <dbReference type="ARBA" id="ARBA00022555"/>
    </source>
</evidence>
<dbReference type="EMBL" id="LYXE01000090">
    <property type="protein sequence ID" value="PDV98815.1"/>
    <property type="molecule type" value="Genomic_DNA"/>
</dbReference>
<comment type="subunit">
    <text evidence="8">Monomer.</text>
</comment>
<dbReference type="GO" id="GO:0004045">
    <property type="term" value="F:peptidyl-tRNA hydrolase activity"/>
    <property type="evidence" value="ECO:0007669"/>
    <property type="project" value="UniProtKB-UniRule"/>
</dbReference>
<dbReference type="NCBIfam" id="TIGR00447">
    <property type="entry name" value="pth"/>
    <property type="match status" value="1"/>
</dbReference>
<dbReference type="PANTHER" id="PTHR17224">
    <property type="entry name" value="PEPTIDYL-TRNA HYDROLASE"/>
    <property type="match status" value="1"/>
</dbReference>
<evidence type="ECO:0000256" key="9">
    <source>
        <dbReference type="RuleBase" id="RU000673"/>
    </source>
</evidence>
<comment type="caution">
    <text evidence="11">The sequence shown here is derived from an EMBL/GenBank/DDBJ whole genome shotgun (WGS) entry which is preliminary data.</text>
</comment>
<feature type="binding site" evidence="8">
    <location>
        <position position="14"/>
    </location>
    <ligand>
        <name>tRNA</name>
        <dbReference type="ChEBI" id="CHEBI:17843"/>
    </ligand>
</feature>
<keyword evidence="3 8" id="KW-0378">Hydrolase</keyword>
<organism evidence="11 12">
    <name type="scientific">Candidatus Chloroploca asiatica</name>
    <dbReference type="NCBI Taxonomy" id="1506545"/>
    <lineage>
        <taxon>Bacteria</taxon>
        <taxon>Bacillati</taxon>
        <taxon>Chloroflexota</taxon>
        <taxon>Chloroflexia</taxon>
        <taxon>Chloroflexales</taxon>
        <taxon>Chloroflexineae</taxon>
        <taxon>Oscillochloridaceae</taxon>
        <taxon>Candidatus Chloroploca</taxon>
    </lineage>
</organism>
<evidence type="ECO:0000313" key="11">
    <source>
        <dbReference type="EMBL" id="PDV98815.1"/>
    </source>
</evidence>
<keyword evidence="2 8" id="KW-0820">tRNA-binding</keyword>
<reference evidence="11 12" key="1">
    <citation type="submission" date="2016-05" db="EMBL/GenBank/DDBJ databases">
        <authorList>
            <person name="Lavstsen T."/>
            <person name="Jespersen J.S."/>
        </authorList>
    </citation>
    <scope>NUCLEOTIDE SEQUENCE [LARGE SCALE GENOMIC DNA]</scope>
    <source>
        <strain evidence="11 12">B7-9</strain>
    </source>
</reference>
<gene>
    <name evidence="8" type="primary">pth</name>
    <name evidence="11" type="ORF">A9Q02_02465</name>
</gene>
<dbReference type="GO" id="GO:0000049">
    <property type="term" value="F:tRNA binding"/>
    <property type="evidence" value="ECO:0007669"/>
    <property type="project" value="UniProtKB-UniRule"/>
</dbReference>
<feature type="site" description="Stabilizes the basic form of H active site to accept a proton" evidence="8">
    <location>
        <position position="92"/>
    </location>
</feature>
<feature type="binding site" evidence="8">
    <location>
        <position position="66"/>
    </location>
    <ligand>
        <name>tRNA</name>
        <dbReference type="ChEBI" id="CHEBI:17843"/>
    </ligand>
</feature>
<dbReference type="OrthoDB" id="9800507at2"/>
<dbReference type="GO" id="GO:0006515">
    <property type="term" value="P:protein quality control for misfolded or incompletely synthesized proteins"/>
    <property type="evidence" value="ECO:0007669"/>
    <property type="project" value="UniProtKB-UniRule"/>
</dbReference>
<evidence type="ECO:0000256" key="8">
    <source>
        <dbReference type="HAMAP-Rule" id="MF_00083"/>
    </source>
</evidence>
<feature type="binding site" evidence="8">
    <location>
        <position position="113"/>
    </location>
    <ligand>
        <name>tRNA</name>
        <dbReference type="ChEBI" id="CHEBI:17843"/>
    </ligand>
</feature>
<sequence length="186" mass="20563">MWLLVGLGNPGAQYVRTRHNIGFDVVETLAARYALEFRGKRANSLIAEGKVAGQRVALVKPQTFMNLSGQAVAALRTWYKIDAAREILIIYDDLDLPFARLRFRERGSAGTHNGMRSIVQQLGSSDFARLRIGIDQPPGKMDVAAYVLSRFSKEEAEQVPDVIATAADAVDLVVREGLVVAMNRYN</sequence>
<comment type="function">
    <text evidence="8">Catalyzes the release of premature peptidyl moieties from peptidyl-tRNA molecules trapped in stalled 50S ribosomal subunits, and thus maintains levels of free tRNAs and 50S ribosomes.</text>
</comment>
<name>A0A2H3KLG0_9CHLR</name>
<dbReference type="PROSITE" id="PS01196">
    <property type="entry name" value="PEPT_TRNA_HYDROL_2"/>
    <property type="match status" value="1"/>
</dbReference>
<protein>
    <recommendedName>
        <fullName evidence="7 8">Peptidyl-tRNA hydrolase</fullName>
        <shortName evidence="8">Pth</shortName>
        <ecNumber evidence="1 8">3.1.1.29</ecNumber>
    </recommendedName>
</protein>
<dbReference type="EC" id="3.1.1.29" evidence="1 8"/>
<proteinExistence type="inferred from homology"/>
<comment type="function">
    <text evidence="8">Hydrolyzes ribosome-free peptidyl-tRNAs (with 1 or more amino acids incorporated), which drop off the ribosome during protein synthesis, or as a result of ribosome stalling.</text>
</comment>
<dbReference type="FunFam" id="3.40.50.1470:FF:000001">
    <property type="entry name" value="Peptidyl-tRNA hydrolase"/>
    <property type="match status" value="1"/>
</dbReference>
<evidence type="ECO:0000313" key="12">
    <source>
        <dbReference type="Proteomes" id="UP000220922"/>
    </source>
</evidence>
<dbReference type="PANTHER" id="PTHR17224:SF1">
    <property type="entry name" value="PEPTIDYL-TRNA HYDROLASE"/>
    <property type="match status" value="1"/>
</dbReference>
<dbReference type="Proteomes" id="UP000220922">
    <property type="component" value="Unassembled WGS sequence"/>
</dbReference>
<dbReference type="Pfam" id="PF01195">
    <property type="entry name" value="Pept_tRNA_hydro"/>
    <property type="match status" value="1"/>
</dbReference>
<evidence type="ECO:0000256" key="10">
    <source>
        <dbReference type="RuleBase" id="RU004320"/>
    </source>
</evidence>
<dbReference type="RefSeq" id="WP_097653267.1">
    <property type="nucleotide sequence ID" value="NZ_LYXE01000090.1"/>
</dbReference>
<comment type="similarity">
    <text evidence="5 8 10">Belongs to the PTH family.</text>
</comment>
<keyword evidence="12" id="KW-1185">Reference proteome</keyword>
<dbReference type="InterPro" id="IPR036416">
    <property type="entry name" value="Pept_tRNA_hydro_sf"/>
</dbReference>
<evidence type="ECO:0000256" key="7">
    <source>
        <dbReference type="ARBA" id="ARBA00050038"/>
    </source>
</evidence>
<keyword evidence="4 8" id="KW-0694">RNA-binding</keyword>
<evidence type="ECO:0000256" key="1">
    <source>
        <dbReference type="ARBA" id="ARBA00013260"/>
    </source>
</evidence>
<comment type="catalytic activity">
    <reaction evidence="6 8 9">
        <text>an N-acyl-L-alpha-aminoacyl-tRNA + H2O = an N-acyl-L-amino acid + a tRNA + H(+)</text>
        <dbReference type="Rhea" id="RHEA:54448"/>
        <dbReference type="Rhea" id="RHEA-COMP:10123"/>
        <dbReference type="Rhea" id="RHEA-COMP:13883"/>
        <dbReference type="ChEBI" id="CHEBI:15377"/>
        <dbReference type="ChEBI" id="CHEBI:15378"/>
        <dbReference type="ChEBI" id="CHEBI:59874"/>
        <dbReference type="ChEBI" id="CHEBI:78442"/>
        <dbReference type="ChEBI" id="CHEBI:138191"/>
        <dbReference type="EC" id="3.1.1.29"/>
    </reaction>
</comment>
<dbReference type="InterPro" id="IPR001328">
    <property type="entry name" value="Pept_tRNA_hydro"/>
</dbReference>
<dbReference type="GO" id="GO:0005737">
    <property type="term" value="C:cytoplasm"/>
    <property type="evidence" value="ECO:0007669"/>
    <property type="project" value="UniProtKB-SubCell"/>
</dbReference>
<dbReference type="GO" id="GO:0072344">
    <property type="term" value="P:rescue of stalled ribosome"/>
    <property type="evidence" value="ECO:0007669"/>
    <property type="project" value="UniProtKB-UniRule"/>
</dbReference>
<dbReference type="PROSITE" id="PS01195">
    <property type="entry name" value="PEPT_TRNA_HYDROL_1"/>
    <property type="match status" value="1"/>
</dbReference>
<dbReference type="Gene3D" id="3.40.50.1470">
    <property type="entry name" value="Peptidyl-tRNA hydrolase"/>
    <property type="match status" value="1"/>
</dbReference>